<name>Q20174_CAEEL</name>
<dbReference type="HOGENOM" id="CLU_1338639_0_0_1"/>
<protein>
    <submittedName>
        <fullName evidence="3">Uncharacterized protein</fullName>
    </submittedName>
</protein>
<dbReference type="KEGG" id="cel:CELE_F38E9.4"/>
<evidence type="ECO:0000313" key="4">
    <source>
        <dbReference type="Proteomes" id="UP000001940"/>
    </source>
</evidence>
<proteinExistence type="predicted"/>
<evidence type="ECO:0000313" key="3">
    <source>
        <dbReference type="EMBL" id="CCD70821.1"/>
    </source>
</evidence>
<evidence type="ECO:0000256" key="1">
    <source>
        <dbReference type="SAM" id="Coils"/>
    </source>
</evidence>
<feature type="coiled-coil region" evidence="1">
    <location>
        <begin position="42"/>
        <end position="69"/>
    </location>
</feature>
<accession>Q20174</accession>
<dbReference type="GeneID" id="185469"/>
<keyword evidence="4" id="KW-1185">Reference proteome</keyword>
<dbReference type="Proteomes" id="UP000001940">
    <property type="component" value="Chromosome X"/>
</dbReference>
<sequence>MPPPDDDMIVDSSPTATIPPTCDNILRNQNLPSTPASGQPSIKELIERITILEKTVKEQSKKIAELEATKGFPLITNDASKSKSKLYSAVVQNDPQSVKIIEKAHFAADLRKLGENSIYAIIENVPDCKKEEQTTIDASLMENLAKLDTLPKPEQFFRIKCKKPDVPSRPLKVKFATEYQRDTFIRQFSKALHNLPERPVSSRTI</sequence>
<dbReference type="AlphaFoldDB" id="Q20174"/>
<dbReference type="WormBase" id="F38E9.4">
    <property type="protein sequence ID" value="CE07200"/>
    <property type="gene ID" value="WBGene00018186"/>
</dbReference>
<dbReference type="CTD" id="185469"/>
<dbReference type="Bgee" id="WBGene00018186">
    <property type="expression patterns" value="Expressed in anatomical system and 1 other cell type or tissue"/>
</dbReference>
<dbReference type="PaxDb" id="6239-F38E9.4"/>
<gene>
    <name evidence="3" type="ORF">CELE_F38E9.4</name>
    <name evidence="3 5" type="ORF">F38E9.4</name>
</gene>
<dbReference type="PIR" id="T30016">
    <property type="entry name" value="T30016"/>
</dbReference>
<dbReference type="AGR" id="WB:WBGene00018186"/>
<keyword evidence="1" id="KW-0175">Coiled coil</keyword>
<dbReference type="OMA" id="DASLMEN"/>
<evidence type="ECO:0000313" key="5">
    <source>
        <dbReference type="WormBase" id="F38E9.4"/>
    </source>
</evidence>
<dbReference type="RefSeq" id="NP_510670.1">
    <property type="nucleotide sequence ID" value="NM_078269.1"/>
</dbReference>
<dbReference type="EMBL" id="BX284606">
    <property type="protein sequence ID" value="CCD70821.1"/>
    <property type="molecule type" value="Genomic_DNA"/>
</dbReference>
<dbReference type="FunCoup" id="Q20174">
    <property type="interactions" value="328"/>
</dbReference>
<dbReference type="PhylomeDB" id="Q20174"/>
<dbReference type="SMR" id="Q20174"/>
<organism evidence="3 4">
    <name type="scientific">Caenorhabditis elegans</name>
    <dbReference type="NCBI Taxonomy" id="6239"/>
    <lineage>
        <taxon>Eukaryota</taxon>
        <taxon>Metazoa</taxon>
        <taxon>Ecdysozoa</taxon>
        <taxon>Nematoda</taxon>
        <taxon>Chromadorea</taxon>
        <taxon>Rhabditida</taxon>
        <taxon>Rhabditina</taxon>
        <taxon>Rhabditomorpha</taxon>
        <taxon>Rhabditoidea</taxon>
        <taxon>Rhabditidae</taxon>
        <taxon>Peloderinae</taxon>
        <taxon>Caenorhabditis</taxon>
    </lineage>
</organism>
<dbReference type="OrthoDB" id="5862411at2759"/>
<feature type="region of interest" description="Disordered" evidence="2">
    <location>
        <begin position="1"/>
        <end position="22"/>
    </location>
</feature>
<reference evidence="3 4" key="1">
    <citation type="journal article" date="1998" name="Science">
        <title>Genome sequence of the nematode C. elegans: a platform for investigating biology.</title>
        <authorList>
            <consortium name="The C. elegans sequencing consortium"/>
            <person name="Sulson J.E."/>
            <person name="Waterston R."/>
        </authorList>
    </citation>
    <scope>NUCLEOTIDE SEQUENCE [LARGE SCALE GENOMIC DNA]</scope>
    <source>
        <strain evidence="3 4">Bristol N2</strain>
    </source>
</reference>
<dbReference type="InParanoid" id="Q20174"/>
<evidence type="ECO:0000256" key="2">
    <source>
        <dbReference type="SAM" id="MobiDB-lite"/>
    </source>
</evidence>
<dbReference type="UCSC" id="F38E9.4">
    <property type="organism name" value="c. elegans"/>
</dbReference>